<comment type="caution">
    <text evidence="1">The sequence shown here is derived from an EMBL/GenBank/DDBJ whole genome shotgun (WGS) entry which is preliminary data.</text>
</comment>
<proteinExistence type="predicted"/>
<gene>
    <name evidence="1" type="ORF">VXS06_09110</name>
</gene>
<protein>
    <submittedName>
        <fullName evidence="1">Uncharacterized protein</fullName>
    </submittedName>
</protein>
<name>A0ABU6L6S9_9GAMM</name>
<accession>A0ABU6L6S9</accession>
<reference evidence="1 2" key="1">
    <citation type="submission" date="2024-01" db="EMBL/GenBank/DDBJ databases">
        <title>Active colonisers of the gastrointestinal tract of Atlantic salmon farmed in a warm water region.</title>
        <authorList>
            <person name="Bowman J.P."/>
        </authorList>
    </citation>
    <scope>NUCLEOTIDE SEQUENCE [LARGE SCALE GENOMIC DNA]</scope>
    <source>
        <strain evidence="1 2">S3MW1</strain>
    </source>
</reference>
<dbReference type="Proteomes" id="UP001306119">
    <property type="component" value="Unassembled WGS sequence"/>
</dbReference>
<dbReference type="EMBL" id="JAYXUG010000005">
    <property type="protein sequence ID" value="MEC6831918.1"/>
    <property type="molecule type" value="Genomic_DNA"/>
</dbReference>
<keyword evidence="2" id="KW-1185">Reference proteome</keyword>
<evidence type="ECO:0000313" key="1">
    <source>
        <dbReference type="EMBL" id="MEC6831918.1"/>
    </source>
</evidence>
<evidence type="ECO:0000313" key="2">
    <source>
        <dbReference type="Proteomes" id="UP001306119"/>
    </source>
</evidence>
<dbReference type="RefSeq" id="WP_327774733.1">
    <property type="nucleotide sequence ID" value="NZ_JAYXUG010000005.1"/>
</dbReference>
<organism evidence="1 2">
    <name type="scientific">Photobacterium toruni</name>
    <dbReference type="NCBI Taxonomy" id="1935446"/>
    <lineage>
        <taxon>Bacteria</taxon>
        <taxon>Pseudomonadati</taxon>
        <taxon>Pseudomonadota</taxon>
        <taxon>Gammaproteobacteria</taxon>
        <taxon>Vibrionales</taxon>
        <taxon>Vibrionaceae</taxon>
        <taxon>Photobacterium</taxon>
    </lineage>
</organism>
<sequence>MNYFAVSLGADGGVVRDHQTGEIKKVVVGDFKHCRYAIQNAKMQLQHTSEYKGVLIKGDNQGGFFICDAQEIETL</sequence>